<dbReference type="GO" id="GO:0006302">
    <property type="term" value="P:double-strand break repair"/>
    <property type="evidence" value="ECO:0007669"/>
    <property type="project" value="TreeGrafter"/>
</dbReference>
<evidence type="ECO:0000259" key="2">
    <source>
        <dbReference type="Pfam" id="PF13304"/>
    </source>
</evidence>
<accession>C5BVE5</accession>
<feature type="domain" description="ATPase AAA-type core" evidence="2">
    <location>
        <begin position="23"/>
        <end position="348"/>
    </location>
</feature>
<dbReference type="Proteomes" id="UP000007962">
    <property type="component" value="Chromosome"/>
</dbReference>
<name>C5BVE5_BEUC1</name>
<dbReference type="eggNOG" id="COG4637">
    <property type="taxonomic scope" value="Bacteria"/>
</dbReference>
<dbReference type="GO" id="GO:0016887">
    <property type="term" value="F:ATP hydrolysis activity"/>
    <property type="evidence" value="ECO:0007669"/>
    <property type="project" value="InterPro"/>
</dbReference>
<dbReference type="GO" id="GO:0005524">
    <property type="term" value="F:ATP binding"/>
    <property type="evidence" value="ECO:0007669"/>
    <property type="project" value="InterPro"/>
</dbReference>
<dbReference type="AlphaFoldDB" id="C5BVE5"/>
<dbReference type="SUPFAM" id="SSF52540">
    <property type="entry name" value="P-loop containing nucleoside triphosphate hydrolases"/>
    <property type="match status" value="1"/>
</dbReference>
<evidence type="ECO:0000313" key="3">
    <source>
        <dbReference type="EMBL" id="ACQ80532.1"/>
    </source>
</evidence>
<dbReference type="EMBL" id="CP001618">
    <property type="protein sequence ID" value="ACQ80532.1"/>
    <property type="molecule type" value="Genomic_DNA"/>
</dbReference>
<dbReference type="OrthoDB" id="104167at2"/>
<protein>
    <submittedName>
        <fullName evidence="3">ATPase</fullName>
    </submittedName>
</protein>
<dbReference type="PIRSF" id="PIRSF029347">
    <property type="entry name" value="RecF"/>
    <property type="match status" value="1"/>
</dbReference>
<dbReference type="FunFam" id="3.40.50.300:FF:002708">
    <property type="entry name" value="FeS assembly ATPase SufC"/>
    <property type="match status" value="1"/>
</dbReference>
<dbReference type="PANTHER" id="PTHR32182:SF25">
    <property type="entry name" value="SLR1056 PROTEIN"/>
    <property type="match status" value="1"/>
</dbReference>
<evidence type="ECO:0000313" key="4">
    <source>
        <dbReference type="Proteomes" id="UP000007962"/>
    </source>
</evidence>
<sequence length="390" mass="41471">MIETLAVEGYRSLRDVVVPLGRLTVVTGANGTGKSSLYRAMRLLADAGSGDLIASLARSGGLDSVRWAGPEVVSRAMRAGEVPVQGTVRSGPVRLRLGVSGDSFGYAVDLGLPTHSESGRFPLDPRIKAEAVWSGSVLRPATSLVERAGAAVRIRDGRTWAQTRTIAGSDSILTELAGSDQAHEVREVRERLRGWRFYDHLRTDPEAPAREARLATRTPVLAHDGADVAAALATIEEIGREDLLADAVAAAFDGSRVEFVEDGPRLGLALRQAGMLRPLAAAELSDGTVRYLMLVAALLTPRPPELLVLNEPETSLHPDLLPSLAQLVVAAAEEAQVVLLTHAAHLVDLVGRAAAGAVDLARVELAKDLGETVVVGQGRLEAPPWQWPKR</sequence>
<reference evidence="3 4" key="1">
    <citation type="journal article" date="2009" name="Stand. Genomic Sci.">
        <title>Complete genome sequence of Beutenbergia cavernae type strain (HKI 0122).</title>
        <authorList>
            <person name="Land M."/>
            <person name="Pukall R."/>
            <person name="Abt B."/>
            <person name="Goker M."/>
            <person name="Rohde M."/>
            <person name="Glavina Del Rio T."/>
            <person name="Tice H."/>
            <person name="Copeland A."/>
            <person name="Cheng J.F."/>
            <person name="Lucas S."/>
            <person name="Chen F."/>
            <person name="Nolan M."/>
            <person name="Bruce D."/>
            <person name="Goodwin L."/>
            <person name="Pitluck S."/>
            <person name="Ivanova N."/>
            <person name="Mavromatis K."/>
            <person name="Ovchinnikova G."/>
            <person name="Pati A."/>
            <person name="Chen A."/>
            <person name="Palaniappan K."/>
            <person name="Hauser L."/>
            <person name="Chang Y.J."/>
            <person name="Jefferies C.C."/>
            <person name="Saunders E."/>
            <person name="Brettin T."/>
            <person name="Detter J.C."/>
            <person name="Han C."/>
            <person name="Chain P."/>
            <person name="Bristow J."/>
            <person name="Eisen J.A."/>
            <person name="Markowitz V."/>
            <person name="Hugenholtz P."/>
            <person name="Kyrpides N.C."/>
            <person name="Klenk H.P."/>
            <person name="Lapidus A."/>
        </authorList>
    </citation>
    <scope>NUCLEOTIDE SEQUENCE [LARGE SCALE GENOMIC DNA]</scope>
    <source>
        <strain evidence="4">ATCC BAA-8 / DSM 12333 / NBRC 16432</strain>
    </source>
</reference>
<keyword evidence="4" id="KW-1185">Reference proteome</keyword>
<dbReference type="InterPro" id="IPR027417">
    <property type="entry name" value="P-loop_NTPase"/>
</dbReference>
<dbReference type="RefSeq" id="WP_015882772.1">
    <property type="nucleotide sequence ID" value="NC_012669.1"/>
</dbReference>
<dbReference type="Gene3D" id="3.40.50.300">
    <property type="entry name" value="P-loop containing nucleotide triphosphate hydrolases"/>
    <property type="match status" value="2"/>
</dbReference>
<dbReference type="PANTHER" id="PTHR32182">
    <property type="entry name" value="DNA REPLICATION AND REPAIR PROTEIN RECF"/>
    <property type="match status" value="1"/>
</dbReference>
<dbReference type="HOGENOM" id="CLU_035814_1_0_11"/>
<organism evidence="3 4">
    <name type="scientific">Beutenbergia cavernae (strain ATCC BAA-8 / DSM 12333 / CCUG 43141 / JCM 11478 / NBRC 16432 / NCIMB 13614 / HKI 0122)</name>
    <dbReference type="NCBI Taxonomy" id="471853"/>
    <lineage>
        <taxon>Bacteria</taxon>
        <taxon>Bacillati</taxon>
        <taxon>Actinomycetota</taxon>
        <taxon>Actinomycetes</taxon>
        <taxon>Micrococcales</taxon>
        <taxon>Beutenbergiaceae</taxon>
        <taxon>Beutenbergia</taxon>
    </lineage>
</organism>
<keyword evidence="1" id="KW-0742">SOS response</keyword>
<dbReference type="STRING" id="471853.Bcav_2281"/>
<dbReference type="InterPro" id="IPR014555">
    <property type="entry name" value="RecF-like"/>
</dbReference>
<dbReference type="InterPro" id="IPR003959">
    <property type="entry name" value="ATPase_AAA_core"/>
</dbReference>
<evidence type="ECO:0000256" key="1">
    <source>
        <dbReference type="ARBA" id="ARBA00023236"/>
    </source>
</evidence>
<gene>
    <name evidence="3" type="ordered locus">Bcav_2281</name>
</gene>
<dbReference type="GO" id="GO:0000731">
    <property type="term" value="P:DNA synthesis involved in DNA repair"/>
    <property type="evidence" value="ECO:0007669"/>
    <property type="project" value="TreeGrafter"/>
</dbReference>
<keyword evidence="1" id="KW-0227">DNA damage</keyword>
<dbReference type="Pfam" id="PF13304">
    <property type="entry name" value="AAA_21"/>
    <property type="match status" value="1"/>
</dbReference>
<dbReference type="GO" id="GO:0009432">
    <property type="term" value="P:SOS response"/>
    <property type="evidence" value="ECO:0007669"/>
    <property type="project" value="UniProtKB-KW"/>
</dbReference>
<dbReference type="KEGG" id="bcv:Bcav_2281"/>
<proteinExistence type="predicted"/>